<name>A0A7S1UDF6_9STRA</name>
<keyword evidence="8" id="KW-0325">Glycoprotein</keyword>
<dbReference type="EMBL" id="HBGJ01033076">
    <property type="protein sequence ID" value="CAD9262513.1"/>
    <property type="molecule type" value="Transcribed_RNA"/>
</dbReference>
<feature type="transmembrane region" description="Helical" evidence="12">
    <location>
        <begin position="265"/>
        <end position="289"/>
    </location>
</feature>
<feature type="region of interest" description="Disordered" evidence="11">
    <location>
        <begin position="610"/>
        <end position="678"/>
    </location>
</feature>
<dbReference type="Gene3D" id="3.40.190.10">
    <property type="entry name" value="Periplasmic binding protein-like II"/>
    <property type="match status" value="1"/>
</dbReference>
<dbReference type="GO" id="GO:0016020">
    <property type="term" value="C:membrane"/>
    <property type="evidence" value="ECO:0007669"/>
    <property type="project" value="UniProtKB-SubCell"/>
</dbReference>
<dbReference type="Pfam" id="PF00060">
    <property type="entry name" value="Lig_chan"/>
    <property type="match status" value="1"/>
</dbReference>
<dbReference type="InterPro" id="IPR001320">
    <property type="entry name" value="Iontro_rcpt_C"/>
</dbReference>
<evidence type="ECO:0000256" key="8">
    <source>
        <dbReference type="ARBA" id="ARBA00023180"/>
    </source>
</evidence>
<keyword evidence="10" id="KW-0407">Ion channel</keyword>
<evidence type="ECO:0000256" key="6">
    <source>
        <dbReference type="ARBA" id="ARBA00023136"/>
    </source>
</evidence>
<comment type="subcellular location">
    <subcellularLocation>
        <location evidence="1">Membrane</location>
        <topology evidence="1">Multi-pass membrane protein</topology>
    </subcellularLocation>
</comment>
<protein>
    <recommendedName>
        <fullName evidence="13">Ionotropic glutamate receptor C-terminal domain-containing protein</fullName>
    </recommendedName>
</protein>
<dbReference type="SUPFAM" id="SSF53850">
    <property type="entry name" value="Periplasmic binding protein-like II"/>
    <property type="match status" value="1"/>
</dbReference>
<evidence type="ECO:0000256" key="2">
    <source>
        <dbReference type="ARBA" id="ARBA00022448"/>
    </source>
</evidence>
<feature type="compositionally biased region" description="Basic and acidic residues" evidence="11">
    <location>
        <begin position="610"/>
        <end position="623"/>
    </location>
</feature>
<evidence type="ECO:0000256" key="5">
    <source>
        <dbReference type="ARBA" id="ARBA00023065"/>
    </source>
</evidence>
<dbReference type="PANTHER" id="PTHR18966">
    <property type="entry name" value="IONOTROPIC GLUTAMATE RECEPTOR"/>
    <property type="match status" value="1"/>
</dbReference>
<evidence type="ECO:0000256" key="11">
    <source>
        <dbReference type="SAM" id="MobiDB-lite"/>
    </source>
</evidence>
<dbReference type="InterPro" id="IPR015683">
    <property type="entry name" value="Ionotropic_Glu_rcpt"/>
</dbReference>
<evidence type="ECO:0000256" key="7">
    <source>
        <dbReference type="ARBA" id="ARBA00023170"/>
    </source>
</evidence>
<keyword evidence="5" id="KW-0406">Ion transport</keyword>
<evidence type="ECO:0000256" key="3">
    <source>
        <dbReference type="ARBA" id="ARBA00022692"/>
    </source>
</evidence>
<evidence type="ECO:0000256" key="12">
    <source>
        <dbReference type="SAM" id="Phobius"/>
    </source>
</evidence>
<dbReference type="AlphaFoldDB" id="A0A7S1UDF6"/>
<keyword evidence="6 12" id="KW-0472">Membrane</keyword>
<keyword evidence="9" id="KW-1071">Ligand-gated ion channel</keyword>
<organism evidence="14">
    <name type="scientific">Phaeomonas parva</name>
    <dbReference type="NCBI Taxonomy" id="124430"/>
    <lineage>
        <taxon>Eukaryota</taxon>
        <taxon>Sar</taxon>
        <taxon>Stramenopiles</taxon>
        <taxon>Ochrophyta</taxon>
        <taxon>Pinguiophyceae</taxon>
        <taxon>Pinguiochrysidales</taxon>
        <taxon>Pinguiochrysidaceae</taxon>
        <taxon>Phaeomonas</taxon>
    </lineage>
</organism>
<feature type="region of interest" description="Disordered" evidence="11">
    <location>
        <begin position="804"/>
        <end position="839"/>
    </location>
</feature>
<evidence type="ECO:0000256" key="9">
    <source>
        <dbReference type="ARBA" id="ARBA00023286"/>
    </source>
</evidence>
<dbReference type="GO" id="GO:0015276">
    <property type="term" value="F:ligand-gated monoatomic ion channel activity"/>
    <property type="evidence" value="ECO:0007669"/>
    <property type="project" value="InterPro"/>
</dbReference>
<sequence>MLALALLAGPAAAESSATSRSGNLGGVHLNIVTVHADGFMDVGCNDGAFKPQDEWDGYLRDVVDWIAARSNFTFTLAAPTGQGSACVNFTGSAIDFATQYNCGQQDVTDLGNADAYLGMFYITAERLTASTFTIPFESNVGLSLVVPLARRTSLFESTTRILSPFTWDMWLATALTIIFVSMTVTIMEHSGKGYGNISSPEDIACEYRRQVAVEELNKLKVKSPEAAGYLRAEPVLSKIPDAVSDSVYTLTAHGNHKASRGIGRVFVVVYCFFALVWVASYTANLAALLSQPLEELPAESISDVVRLQAEGVMGPACVKAGTAYEAWLNTNVADLDTLGVDGSYEELASALRAGDCDTIIDADVFADYMTHSPTFCSDNLVVGSDPLDYGLSDMGIGIRVDMPEVRDAISYWIETLHSCSADARGSACYNGLNSAGLYRKWILRPLTCSDDTDLSNESDGESLSARNFFFPLLLTWVAGIAVLLRELASPKMHARIDSMVRKMDLLLYLQEKHRDSWDGVAFDLDCFLVKWWESASLRDEVLPYVERHYLDTDVQTWRFLRESASLVPKEDQLVMSVLKGPDAGGVELRDKKGSIFALVCPSEGSLRMSDLRDSELSDSELGRGGRGRSLEGSAALTSERPLGLRKGPSKRAARDQSDLPPRQAGVHKRLSQSLPPLVSDLSGDAPVAERHISTIDVLLEQQEILLIRAVHECIFLRHHELVLKETKDFTPLEFLDSQSVIDVIAKTPQGLGRGFGAARTSNSNVNQLMKSAASPALRSPLDALTPSGGERTFASRKPKNVTFLDRGSVGGAGGSRDSVTSTRRSSMRRGSVDSILSRMRRSSVSVVEEGRAGVAQDKL</sequence>
<reference evidence="14" key="1">
    <citation type="submission" date="2021-01" db="EMBL/GenBank/DDBJ databases">
        <authorList>
            <person name="Corre E."/>
            <person name="Pelletier E."/>
            <person name="Niang G."/>
            <person name="Scheremetjew M."/>
            <person name="Finn R."/>
            <person name="Kale V."/>
            <person name="Holt S."/>
            <person name="Cochrane G."/>
            <person name="Meng A."/>
            <person name="Brown T."/>
            <person name="Cohen L."/>
        </authorList>
    </citation>
    <scope>NUCLEOTIDE SEQUENCE</scope>
    <source>
        <strain evidence="14">CCMP2877</strain>
    </source>
</reference>
<evidence type="ECO:0000256" key="1">
    <source>
        <dbReference type="ARBA" id="ARBA00004141"/>
    </source>
</evidence>
<keyword evidence="7" id="KW-0675">Receptor</keyword>
<evidence type="ECO:0000313" key="14">
    <source>
        <dbReference type="EMBL" id="CAD9262513.1"/>
    </source>
</evidence>
<dbReference type="Gene3D" id="1.10.287.70">
    <property type="match status" value="1"/>
</dbReference>
<proteinExistence type="predicted"/>
<gene>
    <name evidence="14" type="ORF">PPAR1163_LOCUS20895</name>
</gene>
<evidence type="ECO:0000256" key="4">
    <source>
        <dbReference type="ARBA" id="ARBA00022989"/>
    </source>
</evidence>
<feature type="compositionally biased region" description="Low complexity" evidence="11">
    <location>
        <begin position="815"/>
        <end position="824"/>
    </location>
</feature>
<keyword evidence="4 12" id="KW-1133">Transmembrane helix</keyword>
<keyword evidence="2" id="KW-0813">Transport</keyword>
<keyword evidence="3 12" id="KW-0812">Transmembrane</keyword>
<evidence type="ECO:0000256" key="10">
    <source>
        <dbReference type="ARBA" id="ARBA00023303"/>
    </source>
</evidence>
<accession>A0A7S1UDF6</accession>
<evidence type="ECO:0000259" key="13">
    <source>
        <dbReference type="Pfam" id="PF00060"/>
    </source>
</evidence>
<feature type="domain" description="Ionotropic glutamate receptor C-terminal" evidence="13">
    <location>
        <begin position="166"/>
        <end position="453"/>
    </location>
</feature>
<feature type="transmembrane region" description="Helical" evidence="12">
    <location>
        <begin position="167"/>
        <end position="187"/>
    </location>
</feature>